<dbReference type="Pfam" id="PF06985">
    <property type="entry name" value="HET"/>
    <property type="match status" value="1"/>
</dbReference>
<dbReference type="GeneID" id="59330441"/>
<dbReference type="AlphaFoldDB" id="A0A8H6CCT6"/>
<dbReference type="Pfam" id="PF26639">
    <property type="entry name" value="Het-6_barrel"/>
    <property type="match status" value="1"/>
</dbReference>
<evidence type="ECO:0000313" key="3">
    <source>
        <dbReference type="EMBL" id="KAF6221173.1"/>
    </source>
</evidence>
<evidence type="ECO:0000256" key="1">
    <source>
        <dbReference type="SAM" id="MobiDB-lite"/>
    </source>
</evidence>
<feature type="domain" description="Heterokaryon incompatibility" evidence="2">
    <location>
        <begin position="558"/>
        <end position="699"/>
    </location>
</feature>
<dbReference type="Gene3D" id="3.40.50.1460">
    <property type="match status" value="1"/>
</dbReference>
<dbReference type="EMBL" id="JACCJB010000014">
    <property type="protein sequence ID" value="KAF6221173.1"/>
    <property type="molecule type" value="Genomic_DNA"/>
</dbReference>
<keyword evidence="4" id="KW-1185">Reference proteome</keyword>
<name>A0A8H6CCT6_9LECA</name>
<dbReference type="PANTHER" id="PTHR24148">
    <property type="entry name" value="ANKYRIN REPEAT DOMAIN-CONTAINING PROTEIN 39 HOMOLOG-RELATED"/>
    <property type="match status" value="1"/>
</dbReference>
<accession>A0A8H6CCT6</accession>
<evidence type="ECO:0000259" key="2">
    <source>
        <dbReference type="Pfam" id="PF06985"/>
    </source>
</evidence>
<dbReference type="InterPro" id="IPR010730">
    <property type="entry name" value="HET"/>
</dbReference>
<organism evidence="3 4">
    <name type="scientific">Letharia lupina</name>
    <dbReference type="NCBI Taxonomy" id="560253"/>
    <lineage>
        <taxon>Eukaryota</taxon>
        <taxon>Fungi</taxon>
        <taxon>Dikarya</taxon>
        <taxon>Ascomycota</taxon>
        <taxon>Pezizomycotina</taxon>
        <taxon>Lecanoromycetes</taxon>
        <taxon>OSLEUM clade</taxon>
        <taxon>Lecanoromycetidae</taxon>
        <taxon>Lecanorales</taxon>
        <taxon>Lecanorineae</taxon>
        <taxon>Parmeliaceae</taxon>
        <taxon>Letharia</taxon>
    </lineage>
</organism>
<sequence>MEQDEEDVFEGVGIDVFQDYTHPKAFDFSHLSSWDTFTQDLSRACQSVFPQHPAKYEGVHALLMNWAEDDLGTDIELVDMDALFRDHFNYSSEIWKIPSQHSEDALERKLSEVKVQFGGENRLLIVYYGGHGRHDPSSRSIWQAYLNRKTLGKPKSPTLSWSTLQPMLQRALCDVLILLDCCFAGSAARASINGTNELLAACGRETTTAAVTDRSFTRNLLRKIKSFNGQPFTVNQLYERLINDRKRIDKTPQYAALSDCARSSIVLAPVRSELAVNDFQLSVQSSTESGSNDSGPLTSASTSLVPSSETGASGLSSPSEGPRVLIAVSLAAEASVPEVELWKNWLSTDAPDDVRRLEVTMETAFSAHSTLVLVSVPISVWNHLPDTSAYRFVDFIKSGNLLACGAKQSEQHEEIFVVKGNAMTDDSSSIVSDEGYQSMHDSLSLLGMDHARINHLSNAPSGLLEPTLYSQSIDRSIIVPPQPTLAGVVLGDLGISRWATYALSASDRNLYNSCPLTGYCDFRIFTLRQGSSNEPIEGTLMTCSLEKGTSSFEKIQSYEALSYHWGSGNASFKIKIVTKGVPTTFNVRPNLHAALNQLRLPDRPRKLWIDALCINQSDNDEKNAQVPLIADIYGGATQVCVWLGEASMDSSLALNFISRIVNLDDVDRLVADQRNAQEWIALSSLMKRTWFRRRWVVQEIALAVRATLYCGDAHVDWSDFACAVSFFEAIESESHEISKSVVGAIRLAKASSNLFRKSKDGQVLERLFSLETLISTFSDFQTSRPHDTIYSVLNLARDVPTSAAKSDTERLVKLATPRFTQAAEGTRFMVDYNKPFIEVCKEFLRLTIKTDGFLDIICRPWVPEEGISETERPSWLLTTSKAAWGMRPDGIYSRANADTLVGLPDLGKRNYNASKSFKVTDKWKFGEGQKVRSMYVEGFVIDSIKEKKPYAADGIIFREWLSAGGWTDMSALPPDEFWRTLVADRGRNGVNPPMLYPRACRAALEQSVKGGHVHTNTLIRDVRSTSVANFLQRVQEVIWMRRLIITERNTLGLAPEMSKKRDLICILYGCSVPVALRRMVDPVTDEEYFTFIGECYVHGLMDGEAFALATSRSDNGMIANKVFELR</sequence>
<dbReference type="PANTHER" id="PTHR24148:SF64">
    <property type="entry name" value="HETEROKARYON INCOMPATIBILITY DOMAIN-CONTAINING PROTEIN"/>
    <property type="match status" value="1"/>
</dbReference>
<protein>
    <recommendedName>
        <fullName evidence="2">Heterokaryon incompatibility domain-containing protein</fullName>
    </recommendedName>
</protein>
<dbReference type="RefSeq" id="XP_037150608.1">
    <property type="nucleotide sequence ID" value="XM_037292955.1"/>
</dbReference>
<dbReference type="Proteomes" id="UP000593566">
    <property type="component" value="Unassembled WGS sequence"/>
</dbReference>
<gene>
    <name evidence="3" type="ORF">HO133_002027</name>
</gene>
<feature type="region of interest" description="Disordered" evidence="1">
    <location>
        <begin position="285"/>
        <end position="319"/>
    </location>
</feature>
<dbReference type="InterPro" id="IPR052895">
    <property type="entry name" value="HetReg/Transcr_Mod"/>
</dbReference>
<evidence type="ECO:0000313" key="4">
    <source>
        <dbReference type="Proteomes" id="UP000593566"/>
    </source>
</evidence>
<comment type="caution">
    <text evidence="3">The sequence shown here is derived from an EMBL/GenBank/DDBJ whole genome shotgun (WGS) entry which is preliminary data.</text>
</comment>
<proteinExistence type="predicted"/>
<reference evidence="3 4" key="1">
    <citation type="journal article" date="2020" name="Genomics">
        <title>Complete, high-quality genomes from long-read metagenomic sequencing of two wolf lichen thalli reveals enigmatic genome architecture.</title>
        <authorList>
            <person name="McKenzie S.K."/>
            <person name="Walston R.F."/>
            <person name="Allen J.L."/>
        </authorList>
    </citation>
    <scope>NUCLEOTIDE SEQUENCE [LARGE SCALE GENOMIC DNA]</scope>
    <source>
        <strain evidence="3">WasteWater1</strain>
    </source>
</reference>